<sequence>MGCTQSNPNSLFITTKGVTFVVMSLYNGSNHVEIPNHKTIKGIDFFLAFLSRMATIGTQMYTINNQSNPLVSVTITNFFNQVSKGGQNPKRGTSFPRSVLGDKPIIPSS</sequence>
<dbReference type="EMBL" id="CM035411">
    <property type="protein sequence ID" value="KAH7435969.1"/>
    <property type="molecule type" value="Genomic_DNA"/>
</dbReference>
<organism evidence="2 3">
    <name type="scientific">Ceratopteris richardii</name>
    <name type="common">Triangle waterfern</name>
    <dbReference type="NCBI Taxonomy" id="49495"/>
    <lineage>
        <taxon>Eukaryota</taxon>
        <taxon>Viridiplantae</taxon>
        <taxon>Streptophyta</taxon>
        <taxon>Embryophyta</taxon>
        <taxon>Tracheophyta</taxon>
        <taxon>Polypodiopsida</taxon>
        <taxon>Polypodiidae</taxon>
        <taxon>Polypodiales</taxon>
        <taxon>Pteridineae</taxon>
        <taxon>Pteridaceae</taxon>
        <taxon>Parkerioideae</taxon>
        <taxon>Ceratopteris</taxon>
    </lineage>
</organism>
<proteinExistence type="predicted"/>
<evidence type="ECO:0000256" key="1">
    <source>
        <dbReference type="SAM" id="MobiDB-lite"/>
    </source>
</evidence>
<keyword evidence="3" id="KW-1185">Reference proteome</keyword>
<evidence type="ECO:0000313" key="3">
    <source>
        <dbReference type="Proteomes" id="UP000825935"/>
    </source>
</evidence>
<feature type="region of interest" description="Disordered" evidence="1">
    <location>
        <begin position="84"/>
        <end position="109"/>
    </location>
</feature>
<name>A0A8T2UV62_CERRI</name>
<protein>
    <submittedName>
        <fullName evidence="2">Uncharacterized protein</fullName>
    </submittedName>
</protein>
<dbReference type="Proteomes" id="UP000825935">
    <property type="component" value="Chromosome 6"/>
</dbReference>
<reference evidence="2" key="1">
    <citation type="submission" date="2021-08" db="EMBL/GenBank/DDBJ databases">
        <title>WGS assembly of Ceratopteris richardii.</title>
        <authorList>
            <person name="Marchant D.B."/>
            <person name="Chen G."/>
            <person name="Jenkins J."/>
            <person name="Shu S."/>
            <person name="Leebens-Mack J."/>
            <person name="Grimwood J."/>
            <person name="Schmutz J."/>
            <person name="Soltis P."/>
            <person name="Soltis D."/>
            <person name="Chen Z.-H."/>
        </authorList>
    </citation>
    <scope>NUCLEOTIDE SEQUENCE</scope>
    <source>
        <strain evidence="2">Whitten #5841</strain>
        <tissue evidence="2">Leaf</tissue>
    </source>
</reference>
<comment type="caution">
    <text evidence="2">The sequence shown here is derived from an EMBL/GenBank/DDBJ whole genome shotgun (WGS) entry which is preliminary data.</text>
</comment>
<gene>
    <name evidence="2" type="ORF">KP509_06G086300</name>
</gene>
<evidence type="ECO:0000313" key="2">
    <source>
        <dbReference type="EMBL" id="KAH7435969.1"/>
    </source>
</evidence>
<accession>A0A8T2UV62</accession>
<dbReference type="AlphaFoldDB" id="A0A8T2UV62"/>